<sequence length="212" mass="23231">MSTTFSSIPRDAFPSTGFTTTPTKPFGFGTRILTPSSTNLNPTRHARAHAHTFVKFQLDPSITSSSPKLKLGRSRFGNPKDTMRTGLTDFGENEGESDDDGDDEDPMCLTPSPSPTAAGTNTRKGASRISFGGGIRVSRLGLGLGLDVSAGLSPDARRSNCGEEREREEEFSRRNVEGKEKEKRRGRNVEKISSSARRNRNSRSFRHVVVRL</sequence>
<proteinExistence type="predicted"/>
<protein>
    <submittedName>
        <fullName evidence="2">Uncharacterized protein</fullName>
    </submittedName>
</protein>
<organism evidence="2 3">
    <name type="scientific">Dendrothele bispora (strain CBS 962.96)</name>
    <dbReference type="NCBI Taxonomy" id="1314807"/>
    <lineage>
        <taxon>Eukaryota</taxon>
        <taxon>Fungi</taxon>
        <taxon>Dikarya</taxon>
        <taxon>Basidiomycota</taxon>
        <taxon>Agaricomycotina</taxon>
        <taxon>Agaricomycetes</taxon>
        <taxon>Agaricomycetidae</taxon>
        <taxon>Agaricales</taxon>
        <taxon>Agaricales incertae sedis</taxon>
        <taxon>Dendrothele</taxon>
    </lineage>
</organism>
<feature type="region of interest" description="Disordered" evidence="1">
    <location>
        <begin position="63"/>
        <end position="129"/>
    </location>
</feature>
<feature type="compositionally biased region" description="Basic residues" evidence="1">
    <location>
        <begin position="197"/>
        <end position="212"/>
    </location>
</feature>
<feature type="region of interest" description="Disordered" evidence="1">
    <location>
        <begin position="1"/>
        <end position="29"/>
    </location>
</feature>
<accession>A0A4S8MEN2</accession>
<dbReference type="AlphaFoldDB" id="A0A4S8MEN2"/>
<feature type="region of interest" description="Disordered" evidence="1">
    <location>
        <begin position="147"/>
        <end position="212"/>
    </location>
</feature>
<name>A0A4S8MEN2_DENBC</name>
<gene>
    <name evidence="2" type="ORF">K435DRAFT_854184</name>
</gene>
<evidence type="ECO:0000313" key="2">
    <source>
        <dbReference type="EMBL" id="THV01075.1"/>
    </source>
</evidence>
<feature type="compositionally biased region" description="Acidic residues" evidence="1">
    <location>
        <begin position="91"/>
        <end position="106"/>
    </location>
</feature>
<evidence type="ECO:0000313" key="3">
    <source>
        <dbReference type="Proteomes" id="UP000297245"/>
    </source>
</evidence>
<dbReference type="Proteomes" id="UP000297245">
    <property type="component" value="Unassembled WGS sequence"/>
</dbReference>
<evidence type="ECO:0000256" key="1">
    <source>
        <dbReference type="SAM" id="MobiDB-lite"/>
    </source>
</evidence>
<keyword evidence="3" id="KW-1185">Reference proteome</keyword>
<feature type="compositionally biased region" description="Polar residues" evidence="1">
    <location>
        <begin position="115"/>
        <end position="124"/>
    </location>
</feature>
<feature type="compositionally biased region" description="Low complexity" evidence="1">
    <location>
        <begin position="13"/>
        <end position="29"/>
    </location>
</feature>
<dbReference type="EMBL" id="ML179095">
    <property type="protein sequence ID" value="THV01075.1"/>
    <property type="molecule type" value="Genomic_DNA"/>
</dbReference>
<reference evidence="2 3" key="1">
    <citation type="journal article" date="2019" name="Nat. Ecol. Evol.">
        <title>Megaphylogeny resolves global patterns of mushroom evolution.</title>
        <authorList>
            <person name="Varga T."/>
            <person name="Krizsan K."/>
            <person name="Foldi C."/>
            <person name="Dima B."/>
            <person name="Sanchez-Garcia M."/>
            <person name="Sanchez-Ramirez S."/>
            <person name="Szollosi G.J."/>
            <person name="Szarkandi J.G."/>
            <person name="Papp V."/>
            <person name="Albert L."/>
            <person name="Andreopoulos W."/>
            <person name="Angelini C."/>
            <person name="Antonin V."/>
            <person name="Barry K.W."/>
            <person name="Bougher N.L."/>
            <person name="Buchanan P."/>
            <person name="Buyck B."/>
            <person name="Bense V."/>
            <person name="Catcheside P."/>
            <person name="Chovatia M."/>
            <person name="Cooper J."/>
            <person name="Damon W."/>
            <person name="Desjardin D."/>
            <person name="Finy P."/>
            <person name="Geml J."/>
            <person name="Haridas S."/>
            <person name="Hughes K."/>
            <person name="Justo A."/>
            <person name="Karasinski D."/>
            <person name="Kautmanova I."/>
            <person name="Kiss B."/>
            <person name="Kocsube S."/>
            <person name="Kotiranta H."/>
            <person name="LaButti K.M."/>
            <person name="Lechner B.E."/>
            <person name="Liimatainen K."/>
            <person name="Lipzen A."/>
            <person name="Lukacs Z."/>
            <person name="Mihaltcheva S."/>
            <person name="Morgado L.N."/>
            <person name="Niskanen T."/>
            <person name="Noordeloos M.E."/>
            <person name="Ohm R.A."/>
            <person name="Ortiz-Santana B."/>
            <person name="Ovrebo C."/>
            <person name="Racz N."/>
            <person name="Riley R."/>
            <person name="Savchenko A."/>
            <person name="Shiryaev A."/>
            <person name="Soop K."/>
            <person name="Spirin V."/>
            <person name="Szebenyi C."/>
            <person name="Tomsovsky M."/>
            <person name="Tulloss R.E."/>
            <person name="Uehling J."/>
            <person name="Grigoriev I.V."/>
            <person name="Vagvolgyi C."/>
            <person name="Papp T."/>
            <person name="Martin F.M."/>
            <person name="Miettinen O."/>
            <person name="Hibbett D.S."/>
            <person name="Nagy L.G."/>
        </authorList>
    </citation>
    <scope>NUCLEOTIDE SEQUENCE [LARGE SCALE GENOMIC DNA]</scope>
    <source>
        <strain evidence="2 3">CBS 962.96</strain>
    </source>
</reference>
<feature type="compositionally biased region" description="Basic and acidic residues" evidence="1">
    <location>
        <begin position="155"/>
        <end position="190"/>
    </location>
</feature>